<dbReference type="EMBL" id="CAJVCH010137539">
    <property type="protein sequence ID" value="CAG7726592.1"/>
    <property type="molecule type" value="Genomic_DNA"/>
</dbReference>
<feature type="domain" description="CRAL-TRIO" evidence="2">
    <location>
        <begin position="94"/>
        <end position="177"/>
    </location>
</feature>
<reference evidence="3" key="1">
    <citation type="submission" date="2021-06" db="EMBL/GenBank/DDBJ databases">
        <authorList>
            <person name="Hodson N. C."/>
            <person name="Mongue J. A."/>
            <person name="Jaron S. K."/>
        </authorList>
    </citation>
    <scope>NUCLEOTIDE SEQUENCE</scope>
</reference>
<gene>
    <name evidence="3" type="ORF">AFUS01_LOCUS15500</name>
</gene>
<dbReference type="OrthoDB" id="440711at2759"/>
<evidence type="ECO:0000313" key="4">
    <source>
        <dbReference type="Proteomes" id="UP000708208"/>
    </source>
</evidence>
<evidence type="ECO:0000313" key="3">
    <source>
        <dbReference type="EMBL" id="CAG7726592.1"/>
    </source>
</evidence>
<evidence type="ECO:0000259" key="2">
    <source>
        <dbReference type="Pfam" id="PF00650"/>
    </source>
</evidence>
<keyword evidence="1" id="KW-0732">Signal</keyword>
<accession>A0A8J2JXV0</accession>
<comment type="caution">
    <text evidence="3">The sequence shown here is derived from an EMBL/GenBank/DDBJ whole genome shotgun (WGS) entry which is preliminary data.</text>
</comment>
<sequence length="204" mass="23230">MTRDTQIRTEGLVLTFILTLVCISPRNVLAVPEELSNFNNNNFLVQQNDDGFNYSKPIPSVNISTLSWKTLDKMSLEYQEALENYTAPDGMSKRYVYYLAGYDHEDRPIWIIEGGKWNIMEGVLKGQGQEMENYFMQMAQKFIKSIPARSTPENPVTHAVFLLDFAGLDFTQLRHIPTVTYALGIAGKTISLIEKYVGEAYLIN</sequence>
<organism evidence="3 4">
    <name type="scientific">Allacma fusca</name>
    <dbReference type="NCBI Taxonomy" id="39272"/>
    <lineage>
        <taxon>Eukaryota</taxon>
        <taxon>Metazoa</taxon>
        <taxon>Ecdysozoa</taxon>
        <taxon>Arthropoda</taxon>
        <taxon>Hexapoda</taxon>
        <taxon>Collembola</taxon>
        <taxon>Symphypleona</taxon>
        <taxon>Sminthuridae</taxon>
        <taxon>Allacma</taxon>
    </lineage>
</organism>
<keyword evidence="4" id="KW-1185">Reference proteome</keyword>
<feature type="non-terminal residue" evidence="3">
    <location>
        <position position="1"/>
    </location>
</feature>
<dbReference type="AlphaFoldDB" id="A0A8J2JXV0"/>
<feature type="chain" id="PRO_5035211384" description="CRAL-TRIO domain-containing protein" evidence="1">
    <location>
        <begin position="31"/>
        <end position="204"/>
    </location>
</feature>
<feature type="signal peptide" evidence="1">
    <location>
        <begin position="1"/>
        <end position="30"/>
    </location>
</feature>
<protein>
    <recommendedName>
        <fullName evidence="2">CRAL-TRIO domain-containing protein</fullName>
    </recommendedName>
</protein>
<proteinExistence type="predicted"/>
<evidence type="ECO:0000256" key="1">
    <source>
        <dbReference type="SAM" id="SignalP"/>
    </source>
</evidence>
<name>A0A8J2JXV0_9HEXA</name>
<dbReference type="Proteomes" id="UP000708208">
    <property type="component" value="Unassembled WGS sequence"/>
</dbReference>
<dbReference type="InterPro" id="IPR001251">
    <property type="entry name" value="CRAL-TRIO_dom"/>
</dbReference>
<dbReference type="Pfam" id="PF00650">
    <property type="entry name" value="CRAL_TRIO"/>
    <property type="match status" value="1"/>
</dbReference>